<gene>
    <name evidence="1" type="ORF">SAMN05444171_1253</name>
</gene>
<evidence type="ECO:0000313" key="2">
    <source>
        <dbReference type="Proteomes" id="UP000183208"/>
    </source>
</evidence>
<evidence type="ECO:0008006" key="3">
    <source>
        <dbReference type="Google" id="ProtNLM"/>
    </source>
</evidence>
<name>A0A1H4RZY8_9BRAD</name>
<evidence type="ECO:0000313" key="1">
    <source>
        <dbReference type="EMBL" id="SEC37161.1"/>
    </source>
</evidence>
<organism evidence="1 2">
    <name type="scientific">Bradyrhizobium lablabi</name>
    <dbReference type="NCBI Taxonomy" id="722472"/>
    <lineage>
        <taxon>Bacteria</taxon>
        <taxon>Pseudomonadati</taxon>
        <taxon>Pseudomonadota</taxon>
        <taxon>Alphaproteobacteria</taxon>
        <taxon>Hyphomicrobiales</taxon>
        <taxon>Nitrobacteraceae</taxon>
        <taxon>Bradyrhizobium</taxon>
    </lineage>
</organism>
<accession>A0A1H4RZY8</accession>
<dbReference type="EMBL" id="FNTI01000001">
    <property type="protein sequence ID" value="SEC37161.1"/>
    <property type="molecule type" value="Genomic_DNA"/>
</dbReference>
<dbReference type="RefSeq" id="WP_171944924.1">
    <property type="nucleotide sequence ID" value="NZ_FNTI01000001.1"/>
</dbReference>
<proteinExistence type="predicted"/>
<dbReference type="AlphaFoldDB" id="A0A1H4RZY8"/>
<sequence length="50" mass="5615">MAYFIHARDTAGGITLRRESREAAVKKAEELRAMGYFEVEIVEQAETKAA</sequence>
<reference evidence="1 2" key="1">
    <citation type="submission" date="2016-10" db="EMBL/GenBank/DDBJ databases">
        <authorList>
            <person name="de Groot N.N."/>
        </authorList>
    </citation>
    <scope>NUCLEOTIDE SEQUENCE [LARGE SCALE GENOMIC DNA]</scope>
    <source>
        <strain evidence="1 2">GAS522</strain>
    </source>
</reference>
<dbReference type="Proteomes" id="UP000183208">
    <property type="component" value="Unassembled WGS sequence"/>
</dbReference>
<protein>
    <recommendedName>
        <fullName evidence="3">SPOR domain-containing protein</fullName>
    </recommendedName>
</protein>